<dbReference type="InterPro" id="IPR008271">
    <property type="entry name" value="Ser/Thr_kinase_AS"/>
</dbReference>
<dbReference type="GO" id="GO:0005524">
    <property type="term" value="F:ATP binding"/>
    <property type="evidence" value="ECO:0007669"/>
    <property type="project" value="UniProtKB-UniRule"/>
</dbReference>
<evidence type="ECO:0000256" key="5">
    <source>
        <dbReference type="ARBA" id="ARBA00022777"/>
    </source>
</evidence>
<proteinExistence type="predicted"/>
<evidence type="ECO:0000256" key="3">
    <source>
        <dbReference type="ARBA" id="ARBA00022679"/>
    </source>
</evidence>
<evidence type="ECO:0000256" key="6">
    <source>
        <dbReference type="ARBA" id="ARBA00022840"/>
    </source>
</evidence>
<feature type="compositionally biased region" description="Basic residues" evidence="11">
    <location>
        <begin position="28"/>
        <end position="37"/>
    </location>
</feature>
<sequence>MGTQIFEKNSAAATCATRPSAPYGSSHPHPHHHHHQTPHAPPSPPRSPPHMKSDVMESEADDKEKSDFSSKAAKFGASLLGRKKLAVNTTAKEGKSAGSVSPPVATPVDKIAPRVSNSSVRSSGAGAASAVAHAASAAVRPVTGAVGSTAAAVRSPPTAATAAGTGAAPPAGVRSPSTTPAAPGPNSRTTPSPLPSPICGPTAAPSGRIPPADLRDVGSSVRSSSRASSSTTSLTLKETPNAGAAPTSGGVSAAAKKEPTKRFFAYDNGTHEHCLKAAKRHEKIGNMIKDLLGAKKLRDEAVSAVPQILAGANAPNGGNGDLPPSLMHGFLKQINDPNSPNPQVQHAHPAPEKDGKNPYVCNHPATTSGSFLEKYGRCQEVIGKGAFGVVRISHKAADRKSGTAEQLYAVKEFKRRPNETEKHYNKRLTSEFCISSSLHHPNIIHTLDLLQDAKGDYCEVMEFCSGGDLYTLILSAGKLEFTEADCFFKQIIRGVNYMHDMGVAHRDLKPENILLTLKGTVKITDFGKGECFRMAWEKEVHLSNGLCGSAPYIAPEEYHEKEFDPRPVDIWACGVIYMAMRTGRHLWRTANAEEDEFYTRYLQGRKDEDGYEPIEHLKRARCRNVIYSILDPVPSRRITGKQILNSEWGREIKVCEAGETGH</sequence>
<comment type="catalytic activity">
    <reaction evidence="7">
        <text>L-threonyl-[protein] + ATP = O-phospho-L-threonyl-[protein] + ADP + H(+)</text>
        <dbReference type="Rhea" id="RHEA:46608"/>
        <dbReference type="Rhea" id="RHEA-COMP:11060"/>
        <dbReference type="Rhea" id="RHEA-COMP:11605"/>
        <dbReference type="ChEBI" id="CHEBI:15378"/>
        <dbReference type="ChEBI" id="CHEBI:30013"/>
        <dbReference type="ChEBI" id="CHEBI:30616"/>
        <dbReference type="ChEBI" id="CHEBI:61977"/>
        <dbReference type="ChEBI" id="CHEBI:456216"/>
        <dbReference type="EC" id="2.7.11.1"/>
    </reaction>
</comment>
<evidence type="ECO:0000256" key="2">
    <source>
        <dbReference type="ARBA" id="ARBA00022527"/>
    </source>
</evidence>
<accession>A0A371C1D9</accession>
<dbReference type="EMBL" id="KZ859047">
    <property type="protein sequence ID" value="RDW24149.1"/>
    <property type="molecule type" value="Genomic_DNA"/>
</dbReference>
<dbReference type="VEuPathDB" id="FungiDB:YALI0_C00891g"/>
<dbReference type="EC" id="2.7.11.1" evidence="1"/>
<dbReference type="PROSITE" id="PS50011">
    <property type="entry name" value="PROTEIN_KINASE_DOM"/>
    <property type="match status" value="1"/>
</dbReference>
<feature type="compositionally biased region" description="Low complexity" evidence="11">
    <location>
        <begin position="113"/>
        <end position="172"/>
    </location>
</feature>
<evidence type="ECO:0000256" key="4">
    <source>
        <dbReference type="ARBA" id="ARBA00022741"/>
    </source>
</evidence>
<feature type="compositionally biased region" description="Polar residues" evidence="11">
    <location>
        <begin position="335"/>
        <end position="344"/>
    </location>
</feature>
<keyword evidence="2" id="KW-0723">Serine/threonine-protein kinase</keyword>
<dbReference type="CDD" id="cd13994">
    <property type="entry name" value="STKc_HAL4_like"/>
    <property type="match status" value="1"/>
</dbReference>
<feature type="binding site" evidence="10">
    <location>
        <position position="411"/>
    </location>
    <ligand>
        <name>ATP</name>
        <dbReference type="ChEBI" id="CHEBI:30616"/>
    </ligand>
</feature>
<dbReference type="InterPro" id="IPR011009">
    <property type="entry name" value="Kinase-like_dom_sf"/>
</dbReference>
<dbReference type="PANTHER" id="PTHR24343:SF558">
    <property type="entry name" value="PROTEIN KINASE DOMAIN-CONTAINING PROTEIN"/>
    <property type="match status" value="1"/>
</dbReference>
<evidence type="ECO:0000256" key="1">
    <source>
        <dbReference type="ARBA" id="ARBA00012513"/>
    </source>
</evidence>
<dbReference type="Proteomes" id="UP000256601">
    <property type="component" value="Unassembled WGS sequence"/>
</dbReference>
<dbReference type="SUPFAM" id="SSF56112">
    <property type="entry name" value="Protein kinase-like (PK-like)"/>
    <property type="match status" value="1"/>
</dbReference>
<dbReference type="InterPro" id="IPR000719">
    <property type="entry name" value="Prot_kinase_dom"/>
</dbReference>
<dbReference type="SMART" id="SM00220">
    <property type="entry name" value="S_TKc"/>
    <property type="match status" value="1"/>
</dbReference>
<organism evidence="13 14">
    <name type="scientific">Yarrowia lipolytica</name>
    <name type="common">Candida lipolytica</name>
    <dbReference type="NCBI Taxonomy" id="4952"/>
    <lineage>
        <taxon>Eukaryota</taxon>
        <taxon>Fungi</taxon>
        <taxon>Dikarya</taxon>
        <taxon>Ascomycota</taxon>
        <taxon>Saccharomycotina</taxon>
        <taxon>Dipodascomycetes</taxon>
        <taxon>Dipodascales</taxon>
        <taxon>Dipodascales incertae sedis</taxon>
        <taxon>Yarrowia</taxon>
    </lineage>
</organism>
<dbReference type="FunFam" id="1.10.510.10:FF:000183">
    <property type="entry name" value="Serine/threonine-protein kinase hal4"/>
    <property type="match status" value="1"/>
</dbReference>
<evidence type="ECO:0000313" key="14">
    <source>
        <dbReference type="Proteomes" id="UP000256601"/>
    </source>
</evidence>
<dbReference type="GO" id="GO:0004674">
    <property type="term" value="F:protein serine/threonine kinase activity"/>
    <property type="evidence" value="ECO:0007669"/>
    <property type="project" value="UniProtKB-KW"/>
</dbReference>
<evidence type="ECO:0000256" key="7">
    <source>
        <dbReference type="ARBA" id="ARBA00047899"/>
    </source>
</evidence>
<dbReference type="GO" id="GO:0030003">
    <property type="term" value="P:intracellular monoatomic cation homeostasis"/>
    <property type="evidence" value="ECO:0007669"/>
    <property type="project" value="TreeGrafter"/>
</dbReference>
<dbReference type="Gene3D" id="1.10.510.10">
    <property type="entry name" value="Transferase(Phosphotransferase) domain 1"/>
    <property type="match status" value="1"/>
</dbReference>
<keyword evidence="3" id="KW-0808">Transferase</keyword>
<comment type="catalytic activity">
    <reaction evidence="8">
        <text>L-seryl-[protein] + ATP = O-phospho-L-seryl-[protein] + ADP + H(+)</text>
        <dbReference type="Rhea" id="RHEA:17989"/>
        <dbReference type="Rhea" id="RHEA-COMP:9863"/>
        <dbReference type="Rhea" id="RHEA-COMP:11604"/>
        <dbReference type="ChEBI" id="CHEBI:15378"/>
        <dbReference type="ChEBI" id="CHEBI:29999"/>
        <dbReference type="ChEBI" id="CHEBI:30616"/>
        <dbReference type="ChEBI" id="CHEBI:83421"/>
        <dbReference type="ChEBI" id="CHEBI:456216"/>
        <dbReference type="EC" id="2.7.11.1"/>
    </reaction>
</comment>
<evidence type="ECO:0000256" key="11">
    <source>
        <dbReference type="SAM" id="MobiDB-lite"/>
    </source>
</evidence>
<dbReference type="GO" id="GO:0005829">
    <property type="term" value="C:cytosol"/>
    <property type="evidence" value="ECO:0007669"/>
    <property type="project" value="TreeGrafter"/>
</dbReference>
<feature type="compositionally biased region" description="Polar residues" evidence="11">
    <location>
        <begin position="175"/>
        <end position="191"/>
    </location>
</feature>
<feature type="domain" description="Protein kinase" evidence="12">
    <location>
        <begin position="376"/>
        <end position="649"/>
    </location>
</feature>
<feature type="region of interest" description="Disordered" evidence="11">
    <location>
        <begin position="335"/>
        <end position="358"/>
    </location>
</feature>
<protein>
    <recommendedName>
        <fullName evidence="1">non-specific serine/threonine protein kinase</fullName>
        <ecNumber evidence="1">2.7.11.1</ecNumber>
    </recommendedName>
    <alternativeName>
        <fullName evidence="9">Halotolerance protein 4</fullName>
    </alternativeName>
</protein>
<dbReference type="InterPro" id="IPR017441">
    <property type="entry name" value="Protein_kinase_ATP_BS"/>
</dbReference>
<feature type="region of interest" description="Disordered" evidence="11">
    <location>
        <begin position="1"/>
        <end position="70"/>
    </location>
</feature>
<dbReference type="PANTHER" id="PTHR24343">
    <property type="entry name" value="SERINE/THREONINE KINASE"/>
    <property type="match status" value="1"/>
</dbReference>
<reference evidence="13 14" key="1">
    <citation type="submission" date="2018-07" db="EMBL/GenBank/DDBJ databases">
        <title>Draft Genome Assemblies for Five Robust Yarrowia lipolytica Strains Exhibiting High Lipid Production and Pentose Sugar Utilization and Sugar Alcohol Secretion from Undetoxified Lignocellulosic Biomass Hydrolysates.</title>
        <authorList>
            <consortium name="DOE Joint Genome Institute"/>
            <person name="Walker C."/>
            <person name="Ryu S."/>
            <person name="Na H."/>
            <person name="Zane M."/>
            <person name="LaButti K."/>
            <person name="Lipzen A."/>
            <person name="Haridas S."/>
            <person name="Barry K."/>
            <person name="Grigoriev I.V."/>
            <person name="Quarterman J."/>
            <person name="Slininger P."/>
            <person name="Dien B."/>
            <person name="Trinh C.T."/>
        </authorList>
    </citation>
    <scope>NUCLEOTIDE SEQUENCE [LARGE SCALE GENOMIC DNA]</scope>
    <source>
        <strain evidence="13 14">YB392</strain>
    </source>
</reference>
<evidence type="ECO:0000256" key="9">
    <source>
        <dbReference type="ARBA" id="ARBA00078109"/>
    </source>
</evidence>
<feature type="region of interest" description="Disordered" evidence="11">
    <location>
        <begin position="89"/>
        <end position="256"/>
    </location>
</feature>
<evidence type="ECO:0000259" key="12">
    <source>
        <dbReference type="PROSITE" id="PS50011"/>
    </source>
</evidence>
<dbReference type="Pfam" id="PF00069">
    <property type="entry name" value="Pkinase"/>
    <property type="match status" value="1"/>
</dbReference>
<dbReference type="PROSITE" id="PS00107">
    <property type="entry name" value="PROTEIN_KINASE_ATP"/>
    <property type="match status" value="1"/>
</dbReference>
<evidence type="ECO:0000313" key="13">
    <source>
        <dbReference type="EMBL" id="RDW24149.1"/>
    </source>
</evidence>
<dbReference type="PROSITE" id="PS00108">
    <property type="entry name" value="PROTEIN_KINASE_ST"/>
    <property type="match status" value="1"/>
</dbReference>
<evidence type="ECO:0000256" key="10">
    <source>
        <dbReference type="PROSITE-ProRule" id="PRU10141"/>
    </source>
</evidence>
<name>A0A371C1D9_YARLL</name>
<keyword evidence="4 10" id="KW-0547">Nucleotide-binding</keyword>
<dbReference type="AlphaFoldDB" id="A0A371C1D9"/>
<evidence type="ECO:0000256" key="8">
    <source>
        <dbReference type="ARBA" id="ARBA00048679"/>
    </source>
</evidence>
<keyword evidence="5 13" id="KW-0418">Kinase</keyword>
<keyword evidence="6 10" id="KW-0067">ATP-binding</keyword>
<feature type="compositionally biased region" description="Low complexity" evidence="11">
    <location>
        <begin position="219"/>
        <end position="233"/>
    </location>
</feature>
<gene>
    <name evidence="13" type="ORF">B0I71DRAFT_86646</name>
</gene>
<dbReference type="VEuPathDB" id="FungiDB:YALI1_C01244g"/>
<feature type="compositionally biased region" description="Pro residues" evidence="11">
    <location>
        <begin position="39"/>
        <end position="48"/>
    </location>
</feature>